<keyword evidence="2 7" id="KW-0479">Metal-binding</keyword>
<dbReference type="GO" id="GO:0005829">
    <property type="term" value="C:cytosol"/>
    <property type="evidence" value="ECO:0007669"/>
    <property type="project" value="TreeGrafter"/>
</dbReference>
<dbReference type="GO" id="GO:0006400">
    <property type="term" value="P:tRNA modification"/>
    <property type="evidence" value="ECO:0007669"/>
    <property type="project" value="InterPro"/>
</dbReference>
<dbReference type="GO" id="GO:0005524">
    <property type="term" value="F:ATP binding"/>
    <property type="evidence" value="ECO:0007669"/>
    <property type="project" value="UniProtKB-KW"/>
</dbReference>
<dbReference type="PANTHER" id="PTHR43311:SF1">
    <property type="entry name" value="GLUTAMYL-Q TRNA(ASP) SYNTHETASE"/>
    <property type="match status" value="1"/>
</dbReference>
<dbReference type="GO" id="GO:0008270">
    <property type="term" value="F:zinc ion binding"/>
    <property type="evidence" value="ECO:0007669"/>
    <property type="project" value="UniProtKB-UniRule"/>
</dbReference>
<feature type="domain" description="Glutamyl/glutaminyl-tRNA synthetase class Ib catalytic" evidence="9">
    <location>
        <begin position="122"/>
        <end position="233"/>
    </location>
</feature>
<gene>
    <name evidence="7" type="primary">gluQ</name>
    <name evidence="10" type="ORF">AXE65_02970</name>
</gene>
<keyword evidence="5 7" id="KW-0067">ATP-binding</keyword>
<dbReference type="PRINTS" id="PR00987">
    <property type="entry name" value="TRNASYNTHGLU"/>
</dbReference>
<dbReference type="InterPro" id="IPR022380">
    <property type="entry name" value="Glu-Q_tRNA(Asp)_Synthase"/>
</dbReference>
<feature type="short sequence motif" description="'KMSKS' region" evidence="7">
    <location>
        <begin position="230"/>
        <end position="234"/>
    </location>
</feature>
<dbReference type="SUPFAM" id="SSF52374">
    <property type="entry name" value="Nucleotidylyl transferase"/>
    <property type="match status" value="1"/>
</dbReference>
<feature type="binding site" evidence="7">
    <location>
        <position position="48"/>
    </location>
    <ligand>
        <name>L-glutamate</name>
        <dbReference type="ChEBI" id="CHEBI:29985"/>
    </ligand>
</feature>
<dbReference type="Pfam" id="PF00749">
    <property type="entry name" value="tRNA-synt_1c"/>
    <property type="match status" value="2"/>
</dbReference>
<dbReference type="GO" id="GO:0004818">
    <property type="term" value="F:glutamate-tRNA ligase activity"/>
    <property type="evidence" value="ECO:0007669"/>
    <property type="project" value="TreeGrafter"/>
</dbReference>
<feature type="binding site" evidence="7">
    <location>
        <position position="192"/>
    </location>
    <ligand>
        <name>L-glutamate</name>
        <dbReference type="ChEBI" id="CHEBI:29985"/>
    </ligand>
</feature>
<reference evidence="10 11" key="1">
    <citation type="submission" date="2016-02" db="EMBL/GenBank/DDBJ databases">
        <authorList>
            <person name="Wen L."/>
            <person name="He K."/>
            <person name="Yang H."/>
        </authorList>
    </citation>
    <scope>NUCLEOTIDE SEQUENCE [LARGE SCALE GENOMIC DNA]</scope>
    <source>
        <strain evidence="10 11">CV58</strain>
    </source>
</reference>
<evidence type="ECO:0000256" key="3">
    <source>
        <dbReference type="ARBA" id="ARBA00022741"/>
    </source>
</evidence>
<keyword evidence="4 7" id="KW-0862">Zinc</keyword>
<dbReference type="FunFam" id="3.40.50.620:FF:000093">
    <property type="entry name" value="Glutamyl-Q tRNA(Asp) synthetase"/>
    <property type="match status" value="1"/>
</dbReference>
<dbReference type="OrthoDB" id="9807503at2"/>
<dbReference type="InterPro" id="IPR049940">
    <property type="entry name" value="GluQ/Sye"/>
</dbReference>
<keyword evidence="6 7" id="KW-0030">Aminoacyl-tRNA synthetase</keyword>
<comment type="similarity">
    <text evidence="7">Belongs to the class-I aminoacyl-tRNA synthetase family. GluQ subfamily.</text>
</comment>
<evidence type="ECO:0000256" key="2">
    <source>
        <dbReference type="ARBA" id="ARBA00022723"/>
    </source>
</evidence>
<dbReference type="HAMAP" id="MF_01428">
    <property type="entry name" value="Glu_Q_tRNA_synth"/>
    <property type="match status" value="1"/>
</dbReference>
<name>A0A139SSN7_9GAMM</name>
<feature type="binding site" evidence="7">
    <location>
        <position position="121"/>
    </location>
    <ligand>
        <name>Zn(2+)</name>
        <dbReference type="ChEBI" id="CHEBI:29105"/>
    </ligand>
</feature>
<comment type="caution">
    <text evidence="10">The sequence shown here is derived from an EMBL/GenBank/DDBJ whole genome shotgun (WGS) entry which is preliminary data.</text>
</comment>
<evidence type="ECO:0000256" key="5">
    <source>
        <dbReference type="ARBA" id="ARBA00022840"/>
    </source>
</evidence>
<keyword evidence="3 7" id="KW-0547">Nucleotide-binding</keyword>
<dbReference type="EMBL" id="LSZO01000162">
    <property type="protein sequence ID" value="KXU37576.1"/>
    <property type="molecule type" value="Genomic_DNA"/>
</dbReference>
<keyword evidence="1 7" id="KW-0436">Ligase</keyword>
<feature type="binding site" evidence="7">
    <location>
        <position position="233"/>
    </location>
    <ligand>
        <name>ATP</name>
        <dbReference type="ChEBI" id="CHEBI:30616"/>
    </ligand>
</feature>
<sequence length="297" mass="32880">MREGSKSPYIGRFAPTPSGALHLGSLTAALASWLDARAVGGRWLLRIEDIDPPREMPGAKDGILRTLEALGLTWDGPVVKQSTQLAAYREQAFQFIQQGLAYACCCSRKQLSGFLVYPGTCRNARHAAQGAAIRLRVPDKTFAFVDRVQGAFSQRLADEVGDFVIWRKDGLAAYQLAVVLDDITQGVTDTVRGADLLDSTPRQLYLYQLLGKKPPRYLHIPLLVQQDGRKLGKSFRSEALTRAEPGQALVRALRALGQCPPRALQRQSVSQILQWAVSHWRVENIPRVRTLLEPVAD</sequence>
<dbReference type="AlphaFoldDB" id="A0A139SSN7"/>
<accession>A0A139SSN7</accession>
<feature type="binding site" evidence="7">
    <location>
        <position position="104"/>
    </location>
    <ligand>
        <name>Zn(2+)</name>
        <dbReference type="ChEBI" id="CHEBI:29105"/>
    </ligand>
</feature>
<proteinExistence type="inferred from homology"/>
<dbReference type="NCBIfam" id="NF004314">
    <property type="entry name" value="PRK05710.1-3"/>
    <property type="match status" value="1"/>
</dbReference>
<dbReference type="InterPro" id="IPR000924">
    <property type="entry name" value="Glu/Gln-tRNA-synth"/>
</dbReference>
<dbReference type="Gene3D" id="3.40.50.620">
    <property type="entry name" value="HUPs"/>
    <property type="match status" value="1"/>
</dbReference>
<evidence type="ECO:0000313" key="11">
    <source>
        <dbReference type="Proteomes" id="UP000072660"/>
    </source>
</evidence>
<feature type="binding site" evidence="7">
    <location>
        <position position="117"/>
    </location>
    <ligand>
        <name>Zn(2+)</name>
        <dbReference type="ChEBI" id="CHEBI:29105"/>
    </ligand>
</feature>
<evidence type="ECO:0000256" key="4">
    <source>
        <dbReference type="ARBA" id="ARBA00022833"/>
    </source>
</evidence>
<dbReference type="EC" id="6.1.1.-" evidence="7"/>
<dbReference type="PANTHER" id="PTHR43311">
    <property type="entry name" value="GLUTAMATE--TRNA LIGASE"/>
    <property type="match status" value="1"/>
</dbReference>
<feature type="domain" description="Glutamyl/glutaminyl-tRNA synthetase class Ib catalytic" evidence="9">
    <location>
        <begin position="12"/>
        <end position="111"/>
    </location>
</feature>
<dbReference type="InterPro" id="IPR020058">
    <property type="entry name" value="Glu/Gln-tRNA-synth_Ib_cat-dom"/>
</dbReference>
<evidence type="ECO:0000256" key="1">
    <source>
        <dbReference type="ARBA" id="ARBA00022598"/>
    </source>
</evidence>
<evidence type="ECO:0000313" key="10">
    <source>
        <dbReference type="EMBL" id="KXU37576.1"/>
    </source>
</evidence>
<keyword evidence="8" id="KW-0648">Protein biosynthesis</keyword>
<evidence type="ECO:0000259" key="9">
    <source>
        <dbReference type="Pfam" id="PF00749"/>
    </source>
</evidence>
<evidence type="ECO:0000256" key="8">
    <source>
        <dbReference type="RuleBase" id="RU363037"/>
    </source>
</evidence>
<dbReference type="InterPro" id="IPR014729">
    <property type="entry name" value="Rossmann-like_a/b/a_fold"/>
</dbReference>
<dbReference type="NCBIfam" id="TIGR03838">
    <property type="entry name" value="queuosine_YadB"/>
    <property type="match status" value="1"/>
</dbReference>
<feature type="binding site" evidence="7">
    <location>
        <begin position="12"/>
        <end position="16"/>
    </location>
    <ligand>
        <name>L-glutamate</name>
        <dbReference type="ChEBI" id="CHEBI:29985"/>
    </ligand>
</feature>
<keyword evidence="11" id="KW-1185">Reference proteome</keyword>
<evidence type="ECO:0000256" key="7">
    <source>
        <dbReference type="HAMAP-Rule" id="MF_01428"/>
    </source>
</evidence>
<dbReference type="Proteomes" id="UP000072660">
    <property type="component" value="Unassembled WGS sequence"/>
</dbReference>
<organism evidence="10 11">
    <name type="scientific">Ventosimonas gracilis</name>
    <dbReference type="NCBI Taxonomy" id="1680762"/>
    <lineage>
        <taxon>Bacteria</taxon>
        <taxon>Pseudomonadati</taxon>
        <taxon>Pseudomonadota</taxon>
        <taxon>Gammaproteobacteria</taxon>
        <taxon>Pseudomonadales</taxon>
        <taxon>Ventosimonadaceae</taxon>
        <taxon>Ventosimonas</taxon>
    </lineage>
</organism>
<feature type="binding site" evidence="7">
    <location>
        <position position="174"/>
    </location>
    <ligand>
        <name>L-glutamate</name>
        <dbReference type="ChEBI" id="CHEBI:29985"/>
    </ligand>
</feature>
<evidence type="ECO:0000256" key="6">
    <source>
        <dbReference type="ARBA" id="ARBA00023146"/>
    </source>
</evidence>
<feature type="binding site" evidence="7">
    <location>
        <position position="106"/>
    </location>
    <ligand>
        <name>Zn(2+)</name>
        <dbReference type="ChEBI" id="CHEBI:29105"/>
    </ligand>
</feature>
<dbReference type="GO" id="GO:0006424">
    <property type="term" value="P:glutamyl-tRNA aminoacylation"/>
    <property type="evidence" value="ECO:0007669"/>
    <property type="project" value="InterPro"/>
</dbReference>
<comment type="cofactor">
    <cofactor evidence="7">
        <name>Zn(2+)</name>
        <dbReference type="ChEBI" id="CHEBI:29105"/>
    </cofactor>
    <text evidence="7">Binds 1 zinc ion per subunit.</text>
</comment>
<feature type="short sequence motif" description="'HIGH' region" evidence="7">
    <location>
        <begin position="15"/>
        <end position="25"/>
    </location>
</feature>
<protein>
    <recommendedName>
        <fullName evidence="7">Glutamyl-Q tRNA(Asp) synthetase</fullName>
        <shortName evidence="7">Glu-Q-RSs</shortName>
        <ecNumber evidence="7">6.1.1.-</ecNumber>
    </recommendedName>
</protein>
<comment type="function">
    <text evidence="7">Catalyzes the tRNA-independent activation of glutamate in presence of ATP and the subsequent transfer of glutamate onto a tRNA(Asp). Glutamate is transferred on the 2-amino-5-(4,5-dihydroxy-2-cyclopenten-1-yl) moiety of the queuosine in the wobble position of the QUC anticodon.</text>
</comment>